<organism evidence="3 4">
    <name type="scientific">Knoellia koreensis</name>
    <dbReference type="NCBI Taxonomy" id="2730921"/>
    <lineage>
        <taxon>Bacteria</taxon>
        <taxon>Bacillati</taxon>
        <taxon>Actinomycetota</taxon>
        <taxon>Actinomycetes</taxon>
        <taxon>Micrococcales</taxon>
        <taxon>Intrasporangiaceae</taxon>
        <taxon>Knoellia</taxon>
    </lineage>
</organism>
<accession>A0A849HJ16</accession>
<dbReference type="SUPFAM" id="SSF52402">
    <property type="entry name" value="Adenine nucleotide alpha hydrolases-like"/>
    <property type="match status" value="1"/>
</dbReference>
<dbReference type="EMBL" id="JABEPQ010000002">
    <property type="protein sequence ID" value="NNM46643.1"/>
    <property type="molecule type" value="Genomic_DNA"/>
</dbReference>
<gene>
    <name evidence="3" type="ORF">HJG52_11570</name>
</gene>
<comment type="caution">
    <text evidence="3">The sequence shown here is derived from an EMBL/GenBank/DDBJ whole genome shotgun (WGS) entry which is preliminary data.</text>
</comment>
<feature type="region of interest" description="Disordered" evidence="1">
    <location>
        <begin position="148"/>
        <end position="186"/>
    </location>
</feature>
<dbReference type="Gene3D" id="3.40.50.12370">
    <property type="match status" value="1"/>
</dbReference>
<proteinExistence type="predicted"/>
<protein>
    <submittedName>
        <fullName evidence="3">Universal stress protein</fullName>
    </submittedName>
</protein>
<evidence type="ECO:0000313" key="3">
    <source>
        <dbReference type="EMBL" id="NNM46643.1"/>
    </source>
</evidence>
<reference evidence="3 4" key="1">
    <citation type="submission" date="2020-04" db="EMBL/GenBank/DDBJ databases">
        <title>Knoellia sp. isolate from air conditioner.</title>
        <authorList>
            <person name="Chea S."/>
            <person name="Kim D.-U."/>
        </authorList>
    </citation>
    <scope>NUCLEOTIDE SEQUENCE [LARGE SCALE GENOMIC DNA]</scope>
    <source>
        <strain evidence="3 4">DB2414S</strain>
    </source>
</reference>
<evidence type="ECO:0000256" key="1">
    <source>
        <dbReference type="SAM" id="MobiDB-lite"/>
    </source>
</evidence>
<evidence type="ECO:0000313" key="4">
    <source>
        <dbReference type="Proteomes" id="UP000588586"/>
    </source>
</evidence>
<feature type="domain" description="UspA" evidence="2">
    <location>
        <begin position="9"/>
        <end position="143"/>
    </location>
</feature>
<keyword evidence="4" id="KW-1185">Reference proteome</keyword>
<dbReference type="InterPro" id="IPR006016">
    <property type="entry name" value="UspA"/>
</dbReference>
<dbReference type="RefSeq" id="WP_171243718.1">
    <property type="nucleotide sequence ID" value="NZ_JABEPQ010000002.1"/>
</dbReference>
<sequence>MAGDNAAYTIVVGVSATSKSPTALRWAADLAQLRHGRVVAVRAWRPTPPQTASRVSPSPVHEDVDAARDQALADLQADVEAALGRDHGIEVELVSGGRRKALLAASKGADLLVVDAPRRLDLGSAPGFAQRLVYAATCPVVVMPPSVSGAPQTPLERAATAVGRSVTEAAGRAGRPGFSHPNPDTA</sequence>
<evidence type="ECO:0000259" key="2">
    <source>
        <dbReference type="Pfam" id="PF00582"/>
    </source>
</evidence>
<dbReference type="AlphaFoldDB" id="A0A849HJ16"/>
<name>A0A849HJ16_9MICO</name>
<dbReference type="Proteomes" id="UP000588586">
    <property type="component" value="Unassembled WGS sequence"/>
</dbReference>
<dbReference type="Pfam" id="PF00582">
    <property type="entry name" value="Usp"/>
    <property type="match status" value="1"/>
</dbReference>